<dbReference type="InterPro" id="IPR025469">
    <property type="entry name" value="DUF4320"/>
</dbReference>
<sequence length="108" mass="11902">MLVIALAVKVFPVYIAKSQIDTFASELCREAETAGRVGSETTRRAQVLKEKTGLDPKVTWSQTGNMQLNEEFTVTVTLQKDIGLFGGFGSFPITLKAQAAGKSERYWK</sequence>
<dbReference type="HOGENOM" id="CLU_137269_0_0_9"/>
<dbReference type="Pfam" id="PF14208">
    <property type="entry name" value="DUF4320"/>
    <property type="match status" value="1"/>
</dbReference>
<name>B8I7J9_RUMCH</name>
<organism evidence="1 2">
    <name type="scientific">Ruminiclostridium cellulolyticum (strain ATCC 35319 / DSM 5812 / JCM 6584 / H10)</name>
    <name type="common">Clostridium cellulolyticum</name>
    <dbReference type="NCBI Taxonomy" id="394503"/>
    <lineage>
        <taxon>Bacteria</taxon>
        <taxon>Bacillati</taxon>
        <taxon>Bacillota</taxon>
        <taxon>Clostridia</taxon>
        <taxon>Eubacteriales</taxon>
        <taxon>Oscillospiraceae</taxon>
        <taxon>Ruminiclostridium</taxon>
    </lineage>
</organism>
<dbReference type="eggNOG" id="ENOG502ZQ9I">
    <property type="taxonomic scope" value="Bacteria"/>
</dbReference>
<reference evidence="1 2" key="1">
    <citation type="submission" date="2009-01" db="EMBL/GenBank/DDBJ databases">
        <title>Complete sequence of Clostridium cellulolyticum H10.</title>
        <authorList>
            <consortium name="US DOE Joint Genome Institute"/>
            <person name="Lucas S."/>
            <person name="Copeland A."/>
            <person name="Lapidus A."/>
            <person name="Glavina del Rio T."/>
            <person name="Dalin E."/>
            <person name="Tice H."/>
            <person name="Bruce D."/>
            <person name="Goodwin L."/>
            <person name="Pitluck S."/>
            <person name="Chertkov O."/>
            <person name="Saunders E."/>
            <person name="Brettin T."/>
            <person name="Detter J.C."/>
            <person name="Han C."/>
            <person name="Larimer F."/>
            <person name="Land M."/>
            <person name="Hauser L."/>
            <person name="Kyrpides N."/>
            <person name="Ivanova N."/>
            <person name="Zhou J."/>
            <person name="Richardson P."/>
        </authorList>
    </citation>
    <scope>NUCLEOTIDE SEQUENCE [LARGE SCALE GENOMIC DNA]</scope>
    <source>
        <strain evidence="2">ATCC 35319 / DSM 5812 / JCM 6584 / H10</strain>
    </source>
</reference>
<dbReference type="KEGG" id="cce:Ccel_2772"/>
<protein>
    <recommendedName>
        <fullName evidence="3">TadE family protein</fullName>
    </recommendedName>
</protein>
<dbReference type="Proteomes" id="UP000001349">
    <property type="component" value="Chromosome"/>
</dbReference>
<proteinExistence type="predicted"/>
<dbReference type="AlphaFoldDB" id="B8I7J9"/>
<dbReference type="RefSeq" id="WP_015926142.1">
    <property type="nucleotide sequence ID" value="NC_011898.1"/>
</dbReference>
<keyword evidence="2" id="KW-1185">Reference proteome</keyword>
<dbReference type="EMBL" id="CP001348">
    <property type="protein sequence ID" value="ACL77070.1"/>
    <property type="molecule type" value="Genomic_DNA"/>
</dbReference>
<evidence type="ECO:0000313" key="2">
    <source>
        <dbReference type="Proteomes" id="UP000001349"/>
    </source>
</evidence>
<accession>B8I7J9</accession>
<evidence type="ECO:0000313" key="1">
    <source>
        <dbReference type="EMBL" id="ACL77070.1"/>
    </source>
</evidence>
<evidence type="ECO:0008006" key="3">
    <source>
        <dbReference type="Google" id="ProtNLM"/>
    </source>
</evidence>
<gene>
    <name evidence="1" type="ordered locus">Ccel_2772</name>
</gene>
<dbReference type="STRING" id="394503.Ccel_2772"/>